<dbReference type="SUPFAM" id="SSF54427">
    <property type="entry name" value="NTF2-like"/>
    <property type="match status" value="1"/>
</dbReference>
<dbReference type="PANTHER" id="PTHR39598:SF1">
    <property type="entry name" value="AUSTINOID BIOSYNTHESIS CLUSTERS PROTEIN F-RELATED"/>
    <property type="match status" value="1"/>
</dbReference>
<reference evidence="2 3" key="1">
    <citation type="submission" date="2015-04" db="EMBL/GenBank/DDBJ databases">
        <authorList>
            <person name="Syromyatnikov M.Y."/>
            <person name="Popov V.N."/>
        </authorList>
    </citation>
    <scope>NUCLEOTIDE SEQUENCE [LARGE SCALE GENOMIC DNA]</scope>
    <source>
        <strain evidence="2">WF-38-12</strain>
    </source>
</reference>
<proteinExistence type="predicted"/>
<evidence type="ECO:0000256" key="1">
    <source>
        <dbReference type="ARBA" id="ARBA00005179"/>
    </source>
</evidence>
<dbReference type="InterPro" id="IPR032710">
    <property type="entry name" value="NTF2-like_dom_sf"/>
</dbReference>
<dbReference type="EMBL" id="CVMT01000006">
    <property type="protein sequence ID" value="CRG89871.1"/>
    <property type="molecule type" value="Genomic_DNA"/>
</dbReference>
<dbReference type="STRING" id="28573.A0A0U1M4C6"/>
<accession>A0A0U1M4C6</accession>
<dbReference type="Proteomes" id="UP000054383">
    <property type="component" value="Unassembled WGS sequence"/>
</dbReference>
<gene>
    <name evidence="2" type="ORF">PISL3812_06910</name>
</gene>
<keyword evidence="3" id="KW-1185">Reference proteome</keyword>
<protein>
    <recommendedName>
        <fullName evidence="4">SnoaL-like domain-containing protein</fullName>
    </recommendedName>
</protein>
<dbReference type="AlphaFoldDB" id="A0A0U1M4C6"/>
<evidence type="ECO:0000313" key="2">
    <source>
        <dbReference type="EMBL" id="CRG89871.1"/>
    </source>
</evidence>
<name>A0A0U1M4C6_TALIS</name>
<organism evidence="2 3">
    <name type="scientific">Talaromyces islandicus</name>
    <name type="common">Penicillium islandicum</name>
    <dbReference type="NCBI Taxonomy" id="28573"/>
    <lineage>
        <taxon>Eukaryota</taxon>
        <taxon>Fungi</taxon>
        <taxon>Dikarya</taxon>
        <taxon>Ascomycota</taxon>
        <taxon>Pezizomycotina</taxon>
        <taxon>Eurotiomycetes</taxon>
        <taxon>Eurotiomycetidae</taxon>
        <taxon>Eurotiales</taxon>
        <taxon>Trichocomaceae</taxon>
        <taxon>Talaromyces</taxon>
        <taxon>Talaromyces sect. Islandici</taxon>
    </lineage>
</organism>
<dbReference type="OrthoDB" id="3758478at2759"/>
<evidence type="ECO:0008006" key="4">
    <source>
        <dbReference type="Google" id="ProtNLM"/>
    </source>
</evidence>
<evidence type="ECO:0000313" key="3">
    <source>
        <dbReference type="Proteomes" id="UP000054383"/>
    </source>
</evidence>
<dbReference type="PANTHER" id="PTHR39598">
    <property type="entry name" value="AUSTINOL SYNTHESIS PROTEIN F-RELATED"/>
    <property type="match status" value="1"/>
</dbReference>
<dbReference type="Gene3D" id="3.10.450.50">
    <property type="match status" value="1"/>
</dbReference>
<dbReference type="OMA" id="WTNEYAI"/>
<dbReference type="InterPro" id="IPR050977">
    <property type="entry name" value="Fungal_Meroterpenoid_Isomerase"/>
</dbReference>
<sequence>MALAEVQAETLNKFLHAWKEQRPDEITALWSEDFMQRVLPLSLNVPAKSRSEAAITNNILSSKLSNWKLDIREIVHDASRGSAAIYAIAEADTPVPGERWKNEYSVFTSFSEDGTKITRLEEMVDTAFFQHFFPKFQQHLMAGGTTNA</sequence>
<comment type="pathway">
    <text evidence="1">Secondary metabolite biosynthesis.</text>
</comment>